<comment type="caution">
    <text evidence="1">The sequence shown here is derived from an EMBL/GenBank/DDBJ whole genome shotgun (WGS) entry which is preliminary data.</text>
</comment>
<evidence type="ECO:0000313" key="1">
    <source>
        <dbReference type="EMBL" id="CAI9923690.1"/>
    </source>
</evidence>
<dbReference type="EMBL" id="CATOUU010000292">
    <property type="protein sequence ID" value="CAI9923690.1"/>
    <property type="molecule type" value="Genomic_DNA"/>
</dbReference>
<reference evidence="1" key="1">
    <citation type="submission" date="2023-06" db="EMBL/GenBank/DDBJ databases">
        <authorList>
            <person name="Kurt Z."/>
        </authorList>
    </citation>
    <scope>NUCLEOTIDE SEQUENCE</scope>
</reference>
<reference evidence="2 3" key="2">
    <citation type="submission" date="2024-07" db="EMBL/GenBank/DDBJ databases">
        <authorList>
            <person name="Akdeniz Z."/>
        </authorList>
    </citation>
    <scope>NUCLEOTIDE SEQUENCE [LARGE SCALE GENOMIC DNA]</scope>
</reference>
<dbReference type="EMBL" id="CAXDID020000550">
    <property type="protein sequence ID" value="CAL6101970.1"/>
    <property type="molecule type" value="Genomic_DNA"/>
</dbReference>
<evidence type="ECO:0000313" key="2">
    <source>
        <dbReference type="EMBL" id="CAL6101970.1"/>
    </source>
</evidence>
<gene>
    <name evidence="1" type="ORF">HINF_LOCUS11335</name>
    <name evidence="2" type="ORF">HINF_LOCUS71444</name>
</gene>
<accession>A0AA86NPF7</accession>
<sequence>MPQALKLPNISNVDYLNSQSCFDRFAKVIRDCLQQLDSQILPSAVHMISHFLNIDQNAKNQFLVEVQQYQTKQLSDSIYDQLFKKMSEINASCDMIQPANTFNATETEFTIKNTSLASQPSISPLYQFPTQLRVPIIKFQPPNIIIQEKEQIIREQTSTESSKDVINETKEHKNKTTSASEKHFFFREALIHVLKTKEEASDEQLCNIIKESKICMWKQISEYSNGMMTTKQVSDYFWKTFVRACYKDQLTQQDKNYLTQIAHQNPRSSAAYLYDVVKPRFEGRNVFHDNVKMFLNGVLNQNKTGRLNK</sequence>
<protein>
    <submittedName>
        <fullName evidence="2">Hypothetical_protein</fullName>
    </submittedName>
</protein>
<keyword evidence="3" id="KW-1185">Reference proteome</keyword>
<proteinExistence type="predicted"/>
<dbReference type="AlphaFoldDB" id="A0AA86NPF7"/>
<name>A0AA86NPF7_9EUKA</name>
<evidence type="ECO:0000313" key="3">
    <source>
        <dbReference type="Proteomes" id="UP001642409"/>
    </source>
</evidence>
<organism evidence="1">
    <name type="scientific">Hexamita inflata</name>
    <dbReference type="NCBI Taxonomy" id="28002"/>
    <lineage>
        <taxon>Eukaryota</taxon>
        <taxon>Metamonada</taxon>
        <taxon>Diplomonadida</taxon>
        <taxon>Hexamitidae</taxon>
        <taxon>Hexamitinae</taxon>
        <taxon>Hexamita</taxon>
    </lineage>
</organism>
<dbReference type="Proteomes" id="UP001642409">
    <property type="component" value="Unassembled WGS sequence"/>
</dbReference>